<dbReference type="OrthoDB" id="4205565at2"/>
<gene>
    <name evidence="1" type="ORF">MORIYA_3969</name>
</gene>
<dbReference type="Gene3D" id="2.30.30.630">
    <property type="match status" value="1"/>
</dbReference>
<proteinExistence type="predicted"/>
<keyword evidence="2" id="KW-1185">Reference proteome</keyword>
<protein>
    <submittedName>
        <fullName evidence="1">Uncharacterized protein</fullName>
    </submittedName>
</protein>
<evidence type="ECO:0000313" key="1">
    <source>
        <dbReference type="EMBL" id="SQD80421.1"/>
    </source>
</evidence>
<dbReference type="KEGG" id="mya:MORIYA_3969"/>
<name>A0A330LWU1_9GAMM</name>
<accession>A0A330LWU1</accession>
<dbReference type="AlphaFoldDB" id="A0A330LWU1"/>
<reference evidence="2" key="1">
    <citation type="submission" date="2018-05" db="EMBL/GenBank/DDBJ databases">
        <authorList>
            <person name="Cea G.-C."/>
            <person name="William W."/>
        </authorList>
    </citation>
    <scope>NUCLEOTIDE SEQUENCE [LARGE SCALE GENOMIC DNA]</scope>
    <source>
        <strain evidence="2">DB21MT 5</strain>
    </source>
</reference>
<dbReference type="Proteomes" id="UP000250163">
    <property type="component" value="Chromosome MORIYA"/>
</dbReference>
<dbReference type="RefSeq" id="WP_112717727.1">
    <property type="nucleotide sequence ID" value="NZ_LS483250.1"/>
</dbReference>
<sequence>MSLAEQILGAKAQRRNIDGAPFAIHNIVLVVGVQDDMPEEHIGRKGKILYYEYDGGCGQSYPKEPLIGVRFFDNNNLEEFWAEELKKETL</sequence>
<dbReference type="EMBL" id="LS483250">
    <property type="protein sequence ID" value="SQD80421.1"/>
    <property type="molecule type" value="Genomic_DNA"/>
</dbReference>
<organism evidence="1 2">
    <name type="scientific">Moritella yayanosii</name>
    <dbReference type="NCBI Taxonomy" id="69539"/>
    <lineage>
        <taxon>Bacteria</taxon>
        <taxon>Pseudomonadati</taxon>
        <taxon>Pseudomonadota</taxon>
        <taxon>Gammaproteobacteria</taxon>
        <taxon>Alteromonadales</taxon>
        <taxon>Moritellaceae</taxon>
        <taxon>Moritella</taxon>
    </lineage>
</organism>
<evidence type="ECO:0000313" key="2">
    <source>
        <dbReference type="Proteomes" id="UP000250163"/>
    </source>
</evidence>